<organism evidence="2 3">
    <name type="scientific">Ramlibacter tataouinensis</name>
    <dbReference type="NCBI Taxonomy" id="94132"/>
    <lineage>
        <taxon>Bacteria</taxon>
        <taxon>Pseudomonadati</taxon>
        <taxon>Pseudomonadota</taxon>
        <taxon>Betaproteobacteria</taxon>
        <taxon>Burkholderiales</taxon>
        <taxon>Comamonadaceae</taxon>
        <taxon>Ramlibacter</taxon>
    </lineage>
</organism>
<protein>
    <submittedName>
        <fullName evidence="2">Uncharacterized protein</fullName>
    </submittedName>
</protein>
<evidence type="ECO:0000313" key="2">
    <source>
        <dbReference type="EMBL" id="AMO23927.1"/>
    </source>
</evidence>
<dbReference type="EMBL" id="CP010951">
    <property type="protein sequence ID" value="AMO23927.1"/>
    <property type="molecule type" value="Genomic_DNA"/>
</dbReference>
<dbReference type="AlphaFoldDB" id="A0A127JV91"/>
<sequence>MASSKKRSTDDPPRVIDPNAPHFQPLAELTVGMTPQQRAKYKIEFVRKLGAAPSAVISEAMRLNAQPPTSESTSDEAMAIFRKMAKLPTPMAADPDLDQDRDQPPDEGVE</sequence>
<proteinExistence type="predicted"/>
<feature type="region of interest" description="Disordered" evidence="1">
    <location>
        <begin position="88"/>
        <end position="110"/>
    </location>
</feature>
<evidence type="ECO:0000313" key="3">
    <source>
        <dbReference type="Proteomes" id="UP000070433"/>
    </source>
</evidence>
<dbReference type="RefSeq" id="WP_061501037.1">
    <property type="nucleotide sequence ID" value="NZ_CP010951.1"/>
</dbReference>
<keyword evidence="3" id="KW-1185">Reference proteome</keyword>
<name>A0A127JV91_9BURK</name>
<reference evidence="2 3" key="1">
    <citation type="journal article" date="2014" name="Int. J. Syst. Evol. Microbiol.">
        <title>Ramlibacter solisilvae sp. nov., isolated from forest soil, and emended description of the genus Ramlibacter.</title>
        <authorList>
            <person name="Lee H.J."/>
            <person name="Lee S.H."/>
            <person name="Lee S.S."/>
            <person name="Lee J.S."/>
            <person name="Kim Y."/>
            <person name="Kim S.C."/>
            <person name="Jeon C.O."/>
        </authorList>
    </citation>
    <scope>NUCLEOTIDE SEQUENCE [LARGE SCALE GENOMIC DNA]</scope>
    <source>
        <strain evidence="2 3">5-10</strain>
    </source>
</reference>
<feature type="region of interest" description="Disordered" evidence="1">
    <location>
        <begin position="1"/>
        <end position="22"/>
    </location>
</feature>
<dbReference type="Proteomes" id="UP000070433">
    <property type="component" value="Chromosome"/>
</dbReference>
<gene>
    <name evidence="2" type="ORF">UC35_14975</name>
</gene>
<accession>A0A127JV91</accession>
<evidence type="ECO:0000256" key="1">
    <source>
        <dbReference type="SAM" id="MobiDB-lite"/>
    </source>
</evidence>